<evidence type="ECO:0008006" key="4">
    <source>
        <dbReference type="Google" id="ProtNLM"/>
    </source>
</evidence>
<feature type="chain" id="PRO_5031230852" description="Lipoprotein" evidence="1">
    <location>
        <begin position="22"/>
        <end position="128"/>
    </location>
</feature>
<dbReference type="AlphaFoldDB" id="A0A7Y0AIQ7"/>
<keyword evidence="3" id="KW-1185">Reference proteome</keyword>
<dbReference type="PROSITE" id="PS51257">
    <property type="entry name" value="PROKAR_LIPOPROTEIN"/>
    <property type="match status" value="1"/>
</dbReference>
<dbReference type="Proteomes" id="UP000559626">
    <property type="component" value="Unassembled WGS sequence"/>
</dbReference>
<comment type="caution">
    <text evidence="2">The sequence shown here is derived from an EMBL/GenBank/DDBJ whole genome shotgun (WGS) entry which is preliminary data.</text>
</comment>
<dbReference type="RefSeq" id="WP_169533829.1">
    <property type="nucleotide sequence ID" value="NZ_JABBGH010000006.1"/>
</dbReference>
<name>A0A7Y0AIQ7_9BACT</name>
<proteinExistence type="predicted"/>
<gene>
    <name evidence="2" type="ORF">HHL22_23220</name>
</gene>
<reference evidence="2 3" key="1">
    <citation type="submission" date="2020-04" db="EMBL/GenBank/DDBJ databases">
        <title>Hymenobacter polaris sp. nov., isolated from Arctic soil.</title>
        <authorList>
            <person name="Dahal R.H."/>
        </authorList>
    </citation>
    <scope>NUCLEOTIDE SEQUENCE [LARGE SCALE GENOMIC DNA]</scope>
    <source>
        <strain evidence="2 3">RP-2-7</strain>
    </source>
</reference>
<sequence length="128" mass="14092">MKTFLFLPLALLAVSCSSEVAKPDPRVATIRQQHEQLLTQQKQYVALLPTLTGPEKLSPAHIKDSEQRFADMVQQSQDNLTALDQLDPAKAQEPAQTALVGELAAKEAGILARGTRRLANVHDEHYLP</sequence>
<protein>
    <recommendedName>
        <fullName evidence="4">Lipoprotein</fullName>
    </recommendedName>
</protein>
<organism evidence="2 3">
    <name type="scientific">Hymenobacter polaris</name>
    <dbReference type="NCBI Taxonomy" id="2682546"/>
    <lineage>
        <taxon>Bacteria</taxon>
        <taxon>Pseudomonadati</taxon>
        <taxon>Bacteroidota</taxon>
        <taxon>Cytophagia</taxon>
        <taxon>Cytophagales</taxon>
        <taxon>Hymenobacteraceae</taxon>
        <taxon>Hymenobacter</taxon>
    </lineage>
</organism>
<keyword evidence="1" id="KW-0732">Signal</keyword>
<feature type="signal peptide" evidence="1">
    <location>
        <begin position="1"/>
        <end position="21"/>
    </location>
</feature>
<evidence type="ECO:0000313" key="3">
    <source>
        <dbReference type="Proteomes" id="UP000559626"/>
    </source>
</evidence>
<evidence type="ECO:0000313" key="2">
    <source>
        <dbReference type="EMBL" id="NML68121.1"/>
    </source>
</evidence>
<dbReference type="EMBL" id="JABBGH010000006">
    <property type="protein sequence ID" value="NML68121.1"/>
    <property type="molecule type" value="Genomic_DNA"/>
</dbReference>
<accession>A0A7Y0AIQ7</accession>
<evidence type="ECO:0000256" key="1">
    <source>
        <dbReference type="SAM" id="SignalP"/>
    </source>
</evidence>